<accession>A0ACC1I4Z1</accession>
<sequence length="563" mass="59415">MRLPFLLKRNTKSSDNFDQLGSATSPASASTSTDTLSATTPRTGSPLSTPPPPPPPQSRPRNHSAAAHPSIAATQRHSQAQRPHSVLLSQPGSPLYALYPGQLDEDLGMIMDDLGVHGDQRQAMQQLPRESKLQILHTHRIKQNTPATGAAALSDHLAALARCTTQSLPLARVERLRRDILYQSVQQINAFVADGGLRLLLAHLAQLNERSRAARRADEYAKEHEILRCIWGAAKVDSGARWLVDGGCSQLRPVLSSVATAWPPCATTALRIIAGLVPESDAVFAALFRRRDPPAGDLKGPGSQQQQQQQLLPFDEWMGALDLAIGEIRLQTGAHAGDLLVASLALLEVVCNCVCRGIDRRVRLYAKLAAHDMLCRLALLGRQHRGGGAPGASALLARWEEAVQRDYNAARSVVAAGGPVVVLEGAGDSRIRDVAAFRAFVENYNDIRAAVAEAEAEAEAEAGLHMGMATQPVAAADEVSGLGVQGIPAAAAAAVSVDAAAGAANAADLAALLAGLRDAHAALKHASLGMPPGLPGCATPDAEKARRELQSIARLAESMLATI</sequence>
<dbReference type="Proteomes" id="UP001150581">
    <property type="component" value="Unassembled WGS sequence"/>
</dbReference>
<dbReference type="EMBL" id="JANBPG010001866">
    <property type="protein sequence ID" value="KAJ1887950.1"/>
    <property type="molecule type" value="Genomic_DNA"/>
</dbReference>
<organism evidence="1 2">
    <name type="scientific">Kickxella alabastrina</name>
    <dbReference type="NCBI Taxonomy" id="61397"/>
    <lineage>
        <taxon>Eukaryota</taxon>
        <taxon>Fungi</taxon>
        <taxon>Fungi incertae sedis</taxon>
        <taxon>Zoopagomycota</taxon>
        <taxon>Kickxellomycotina</taxon>
        <taxon>Kickxellomycetes</taxon>
        <taxon>Kickxellales</taxon>
        <taxon>Kickxellaceae</taxon>
        <taxon>Kickxella</taxon>
    </lineage>
</organism>
<evidence type="ECO:0000313" key="2">
    <source>
        <dbReference type="Proteomes" id="UP001150581"/>
    </source>
</evidence>
<reference evidence="1" key="1">
    <citation type="submission" date="2022-07" db="EMBL/GenBank/DDBJ databases">
        <title>Phylogenomic reconstructions and comparative analyses of Kickxellomycotina fungi.</title>
        <authorList>
            <person name="Reynolds N.K."/>
            <person name="Stajich J.E."/>
            <person name="Barry K."/>
            <person name="Grigoriev I.V."/>
            <person name="Crous P."/>
            <person name="Smith M.E."/>
        </authorList>
    </citation>
    <scope>NUCLEOTIDE SEQUENCE</scope>
    <source>
        <strain evidence="1">Benny 63K</strain>
    </source>
</reference>
<keyword evidence="2" id="KW-1185">Reference proteome</keyword>
<gene>
    <name evidence="1" type="ORF">LPJ66_008829</name>
</gene>
<name>A0ACC1I4Z1_9FUNG</name>
<comment type="caution">
    <text evidence="1">The sequence shown here is derived from an EMBL/GenBank/DDBJ whole genome shotgun (WGS) entry which is preliminary data.</text>
</comment>
<protein>
    <submittedName>
        <fullName evidence="1">Uncharacterized protein</fullName>
    </submittedName>
</protein>
<evidence type="ECO:0000313" key="1">
    <source>
        <dbReference type="EMBL" id="KAJ1887950.1"/>
    </source>
</evidence>
<proteinExistence type="predicted"/>